<feature type="coiled-coil region" evidence="1">
    <location>
        <begin position="726"/>
        <end position="753"/>
    </location>
</feature>
<dbReference type="Proteomes" id="UP000032304">
    <property type="component" value="Chromosome 10"/>
</dbReference>
<evidence type="ECO:0000256" key="1">
    <source>
        <dbReference type="SAM" id="Coils"/>
    </source>
</evidence>
<organism evidence="4 5">
    <name type="scientific">Gossypium raimondii</name>
    <name type="common">Peruvian cotton</name>
    <name type="synonym">Gossypium klotzschianum subsp. raimondii</name>
    <dbReference type="NCBI Taxonomy" id="29730"/>
    <lineage>
        <taxon>Eukaryota</taxon>
        <taxon>Viridiplantae</taxon>
        <taxon>Streptophyta</taxon>
        <taxon>Embryophyta</taxon>
        <taxon>Tracheophyta</taxon>
        <taxon>Spermatophyta</taxon>
        <taxon>Magnoliopsida</taxon>
        <taxon>eudicotyledons</taxon>
        <taxon>Gunneridae</taxon>
        <taxon>Pentapetalae</taxon>
        <taxon>rosids</taxon>
        <taxon>malvids</taxon>
        <taxon>Malvales</taxon>
        <taxon>Malvaceae</taxon>
        <taxon>Malvoideae</taxon>
        <taxon>Gossypium</taxon>
    </lineage>
</organism>
<dbReference type="Gramene" id="KJB67680">
    <property type="protein sequence ID" value="KJB67680"/>
    <property type="gene ID" value="B456_010G203400"/>
</dbReference>
<evidence type="ECO:0000313" key="5">
    <source>
        <dbReference type="Proteomes" id="UP000032304"/>
    </source>
</evidence>
<dbReference type="AlphaFoldDB" id="A0A0D2VCX7"/>
<sequence length="790" mass="90432">MVFMYLKGCWRIVSYTRVCAYIEHECWILLFFFKSFSSNDDIHVDFSPSANKQVYWENTSENGFDDQNGGNEAEHSFCSPKHLSGKSQKQISDSLNFSNDSCLQRSGFFSSATFIVDDLNKLSNVNQHQRWMAQNLEKKSKTKLCEGAAMFSVSLRLHYDSSGSSSSCSSNVSSKVIDCYIDGERQPERCKCRDCSKRNIGNGGRRLLPRVRYAAPSSPTGGAEEKNMSESVETGLEHELSQIHAIPISSSKEFDCCIPITTEDVYGGCLNRCPDFSSLDFASETVEDTDKELQRRSKEAEERILFLSEALEQESFLHDSGFAVLSLIQTVRHLMEEKINLTLQVSELLRSRIADRACAREELRMVRAEFELQTKKIEKEKHEIKLGLENELDRRLSDWSLKLEKYQRSIKEKDKECKELQKSITKLLRTCSEQDKTIESLRQGQHDEIDKKKSGEKNEDKLKKLQMEQIRLTVEELALRRELESCRLEVDSLRHENIDLLNSLNGTTNDIGALTFKLDKEIRNRICCLQDQGLSMLNESTHLSSKLIEFIKGKASHNQLRVTQQGLDGQFLIESDMKTIPTLVHEKSSSVASNSHLTSMNPDVSTKLNKQSSEELTRTEIKTERLLTSLLREKLYSKELEVEQLQAEVSAAVRGNDILRCEVQEAMDNISFLTHRLKDLELQMLKKDEIESRLRNDIQESMKELAILRGVLPKVSQERDLMWEEVKQYAEKNMVLNSEINALKKKIEGLDEDILLKEGQITILKDTLNNNNKSFDLLGSVDSISEFLLQ</sequence>
<name>A0A0D2VCX7_GOSRA</name>
<keyword evidence="5" id="KW-1185">Reference proteome</keyword>
<dbReference type="PANTHER" id="PTHR47491">
    <property type="entry name" value="CAP-GLY DOMAIN LINKER"/>
    <property type="match status" value="1"/>
</dbReference>
<accession>A0A0D2VCX7</accession>
<dbReference type="STRING" id="29730.A0A0D2VCX7"/>
<dbReference type="Pfam" id="PF24670">
    <property type="entry name" value="DUF7653"/>
    <property type="match status" value="1"/>
</dbReference>
<keyword evidence="1" id="KW-0175">Coiled coil</keyword>
<dbReference type="eggNOG" id="ENOG502QRQM">
    <property type="taxonomic scope" value="Eukaryota"/>
</dbReference>
<evidence type="ECO:0000256" key="2">
    <source>
        <dbReference type="SAM" id="MobiDB-lite"/>
    </source>
</evidence>
<dbReference type="OMA" id="NHSCSTI"/>
<evidence type="ECO:0000313" key="4">
    <source>
        <dbReference type="EMBL" id="KJB67680.1"/>
    </source>
</evidence>
<dbReference type="EMBL" id="CM001749">
    <property type="protein sequence ID" value="KJB67680.1"/>
    <property type="molecule type" value="Genomic_DNA"/>
</dbReference>
<reference evidence="4 5" key="1">
    <citation type="journal article" date="2012" name="Nature">
        <title>Repeated polyploidization of Gossypium genomes and the evolution of spinnable cotton fibres.</title>
        <authorList>
            <person name="Paterson A.H."/>
            <person name="Wendel J.F."/>
            <person name="Gundlach H."/>
            <person name="Guo H."/>
            <person name="Jenkins J."/>
            <person name="Jin D."/>
            <person name="Llewellyn D."/>
            <person name="Showmaker K.C."/>
            <person name="Shu S."/>
            <person name="Udall J."/>
            <person name="Yoo M.J."/>
            <person name="Byers R."/>
            <person name="Chen W."/>
            <person name="Doron-Faigenboim A."/>
            <person name="Duke M.V."/>
            <person name="Gong L."/>
            <person name="Grimwood J."/>
            <person name="Grover C."/>
            <person name="Grupp K."/>
            <person name="Hu G."/>
            <person name="Lee T.H."/>
            <person name="Li J."/>
            <person name="Lin L."/>
            <person name="Liu T."/>
            <person name="Marler B.S."/>
            <person name="Page J.T."/>
            <person name="Roberts A.W."/>
            <person name="Romanel E."/>
            <person name="Sanders W.S."/>
            <person name="Szadkowski E."/>
            <person name="Tan X."/>
            <person name="Tang H."/>
            <person name="Xu C."/>
            <person name="Wang J."/>
            <person name="Wang Z."/>
            <person name="Zhang D."/>
            <person name="Zhang L."/>
            <person name="Ashrafi H."/>
            <person name="Bedon F."/>
            <person name="Bowers J.E."/>
            <person name="Brubaker C.L."/>
            <person name="Chee P.W."/>
            <person name="Das S."/>
            <person name="Gingle A.R."/>
            <person name="Haigler C.H."/>
            <person name="Harker D."/>
            <person name="Hoffmann L.V."/>
            <person name="Hovav R."/>
            <person name="Jones D.C."/>
            <person name="Lemke C."/>
            <person name="Mansoor S."/>
            <person name="ur Rahman M."/>
            <person name="Rainville L.N."/>
            <person name="Rambani A."/>
            <person name="Reddy U.K."/>
            <person name="Rong J.K."/>
            <person name="Saranga Y."/>
            <person name="Scheffler B.E."/>
            <person name="Scheffler J.A."/>
            <person name="Stelly D.M."/>
            <person name="Triplett B.A."/>
            <person name="Van Deynze A."/>
            <person name="Vaslin M.F."/>
            <person name="Waghmare V.N."/>
            <person name="Walford S.A."/>
            <person name="Wright R.J."/>
            <person name="Zaki E.A."/>
            <person name="Zhang T."/>
            <person name="Dennis E.S."/>
            <person name="Mayer K.F."/>
            <person name="Peterson D.G."/>
            <person name="Rokhsar D.S."/>
            <person name="Wang X."/>
            <person name="Schmutz J."/>
        </authorList>
    </citation>
    <scope>NUCLEOTIDE SEQUENCE [LARGE SCALE GENOMIC DNA]</scope>
</reference>
<feature type="region of interest" description="Disordered" evidence="2">
    <location>
        <begin position="591"/>
        <end position="611"/>
    </location>
</feature>
<feature type="region of interest" description="Disordered" evidence="2">
    <location>
        <begin position="214"/>
        <end position="233"/>
    </location>
</feature>
<protein>
    <recommendedName>
        <fullName evidence="3">DUF7653 domain-containing protein</fullName>
    </recommendedName>
</protein>
<dbReference type="PANTHER" id="PTHR47491:SF5">
    <property type="entry name" value="CAP-GLY DOMAIN LINKER"/>
    <property type="match status" value="1"/>
</dbReference>
<feature type="coiled-coil region" evidence="1">
    <location>
        <begin position="283"/>
        <end position="310"/>
    </location>
</feature>
<gene>
    <name evidence="4" type="ORF">B456_010G203400</name>
</gene>
<proteinExistence type="predicted"/>
<evidence type="ECO:0000259" key="3">
    <source>
        <dbReference type="Pfam" id="PF24670"/>
    </source>
</evidence>
<dbReference type="InterPro" id="IPR056070">
    <property type="entry name" value="DUF7653"/>
</dbReference>
<feature type="coiled-coil region" evidence="1">
    <location>
        <begin position="360"/>
        <end position="430"/>
    </location>
</feature>
<feature type="domain" description="DUF7653" evidence="3">
    <location>
        <begin position="478"/>
        <end position="579"/>
    </location>
</feature>